<evidence type="ECO:0000256" key="1">
    <source>
        <dbReference type="SAM" id="MobiDB-lite"/>
    </source>
</evidence>
<evidence type="ECO:0000313" key="3">
    <source>
        <dbReference type="Proteomes" id="UP000662939"/>
    </source>
</evidence>
<evidence type="ECO:0000313" key="2">
    <source>
        <dbReference type="EMBL" id="QSB03947.1"/>
    </source>
</evidence>
<organism evidence="2 3">
    <name type="scientific">Natronoglycomyces albus</name>
    <dbReference type="NCBI Taxonomy" id="2811108"/>
    <lineage>
        <taxon>Bacteria</taxon>
        <taxon>Bacillati</taxon>
        <taxon>Actinomycetota</taxon>
        <taxon>Actinomycetes</taxon>
        <taxon>Glycomycetales</taxon>
        <taxon>Glycomycetaceae</taxon>
        <taxon>Natronoglycomyces</taxon>
    </lineage>
</organism>
<proteinExistence type="predicted"/>
<protein>
    <submittedName>
        <fullName evidence="2">Uncharacterized protein</fullName>
    </submittedName>
</protein>
<sequence>MTTTRETAQVMAHKLNPTPMVFGAVPRAIKSATTAPATPSAAIHGPMLPAVSAPNNVWLRTSSGSASPNGNPGIPIVHSPPSRP</sequence>
<dbReference type="RefSeq" id="WP_213169945.1">
    <property type="nucleotide sequence ID" value="NZ_CP070496.1"/>
</dbReference>
<dbReference type="EMBL" id="CP070496">
    <property type="protein sequence ID" value="QSB03947.1"/>
    <property type="molecule type" value="Genomic_DNA"/>
</dbReference>
<accession>A0A895XGF0</accession>
<dbReference type="Proteomes" id="UP000662939">
    <property type="component" value="Chromosome"/>
</dbReference>
<feature type="region of interest" description="Disordered" evidence="1">
    <location>
        <begin position="60"/>
        <end position="84"/>
    </location>
</feature>
<reference evidence="2" key="1">
    <citation type="submission" date="2021-02" db="EMBL/GenBank/DDBJ databases">
        <title>Natronoglycomyces albus gen. nov., sp. nov, a haloalkaliphilic actinobacterium from a soda solonchak soil.</title>
        <authorList>
            <person name="Sorokin D.Y."/>
            <person name="Khijniak T.V."/>
            <person name="Zakharycheva A.P."/>
            <person name="Boueva O.V."/>
            <person name="Ariskina E.V."/>
            <person name="Hahnke R.L."/>
            <person name="Bunk B."/>
            <person name="Sproer C."/>
            <person name="Schumann P."/>
            <person name="Evtushenko L.I."/>
            <person name="Kublanov I.V."/>
        </authorList>
    </citation>
    <scope>NUCLEOTIDE SEQUENCE</scope>
    <source>
        <strain evidence="2">DSM 106290</strain>
    </source>
</reference>
<feature type="compositionally biased region" description="Low complexity" evidence="1">
    <location>
        <begin position="62"/>
        <end position="73"/>
    </location>
</feature>
<keyword evidence="3" id="KW-1185">Reference proteome</keyword>
<gene>
    <name evidence="2" type="ORF">JQS30_08925</name>
</gene>
<dbReference type="KEGG" id="nav:JQS30_08925"/>
<name>A0A895XGF0_9ACTN</name>
<dbReference type="AlphaFoldDB" id="A0A895XGF0"/>